<feature type="signal peptide" evidence="1">
    <location>
        <begin position="1"/>
        <end position="20"/>
    </location>
</feature>
<protein>
    <recommendedName>
        <fullName evidence="3">Secreted protein</fullName>
    </recommendedName>
</protein>
<proteinExistence type="predicted"/>
<dbReference type="EMBL" id="CP000090">
    <property type="protein sequence ID" value="AAZ59477.1"/>
    <property type="molecule type" value="Genomic_DNA"/>
</dbReference>
<reference evidence="2" key="1">
    <citation type="submission" date="2005-08" db="EMBL/GenBank/DDBJ databases">
        <title>Complete sequence of Chromosome1 of Ralstonia eutropha JMP134.</title>
        <authorList>
            <person name="Copeland A."/>
            <person name="Lucas S."/>
            <person name="Lapidus A."/>
            <person name="Barry K."/>
            <person name="Detter J.C."/>
            <person name="Glavina T."/>
            <person name="Hammon N."/>
            <person name="Israni S."/>
            <person name="Pitluck S."/>
            <person name="Goltsman E."/>
            <person name="Martinez M."/>
            <person name="Schmutz J."/>
            <person name="Larimer F."/>
            <person name="Land M."/>
            <person name="Lykidis A."/>
            <person name="Richardson P."/>
        </authorList>
    </citation>
    <scope>NUCLEOTIDE SEQUENCE</scope>
    <source>
        <strain evidence="2">JMP134</strain>
    </source>
</reference>
<dbReference type="PROSITE" id="PS51257">
    <property type="entry name" value="PROKAR_LIPOPROTEIN"/>
    <property type="match status" value="1"/>
</dbReference>
<feature type="chain" id="PRO_5004233144" description="Secreted protein" evidence="1">
    <location>
        <begin position="21"/>
        <end position="180"/>
    </location>
</feature>
<organism evidence="2">
    <name type="scientific">Cupriavidus pinatubonensis (strain JMP 134 / LMG 1197)</name>
    <name type="common">Cupriavidus necator (strain JMP 134)</name>
    <dbReference type="NCBI Taxonomy" id="264198"/>
    <lineage>
        <taxon>Bacteria</taxon>
        <taxon>Pseudomonadati</taxon>
        <taxon>Pseudomonadota</taxon>
        <taxon>Betaproteobacteria</taxon>
        <taxon>Burkholderiales</taxon>
        <taxon>Burkholderiaceae</taxon>
        <taxon>Cupriavidus</taxon>
    </lineage>
</organism>
<evidence type="ECO:0008006" key="3">
    <source>
        <dbReference type="Google" id="ProtNLM"/>
    </source>
</evidence>
<name>Q477F6_CUPPJ</name>
<keyword evidence="1" id="KW-0732">Signal</keyword>
<gene>
    <name evidence="2" type="ordered locus">Reut_A0095</name>
</gene>
<dbReference type="KEGG" id="reu:Reut_A0095"/>
<sequence>MRRIRWRPAMTIAASVAGLAACGIAGVTHTQFNSVQEAVDGDRARLRVTTQGDPFGGAVWAAPDRDCMDWEAQRSGTVIGGPLGSRGLRDRSLGMPAGKPGRHNDSAEFYVRANQPITLKYMAGQDPYQCWFAVSFVPEKDKDYEASFVSTKLARSCTVQITSLSAPTEVVKVSPAGSCK</sequence>
<accession>Q477F6</accession>
<dbReference type="STRING" id="264198.Reut_A0095"/>
<dbReference type="AlphaFoldDB" id="Q477F6"/>
<evidence type="ECO:0000256" key="1">
    <source>
        <dbReference type="SAM" id="SignalP"/>
    </source>
</evidence>
<evidence type="ECO:0000313" key="2">
    <source>
        <dbReference type="EMBL" id="AAZ59477.1"/>
    </source>
</evidence>
<dbReference type="HOGENOM" id="CLU_1472665_0_0_4"/>